<evidence type="ECO:0000256" key="2">
    <source>
        <dbReference type="ARBA" id="ARBA00023125"/>
    </source>
</evidence>
<proteinExistence type="predicted"/>
<dbReference type="SUPFAM" id="SSF48498">
    <property type="entry name" value="Tetracyclin repressor-like, C-terminal domain"/>
    <property type="match status" value="1"/>
</dbReference>
<dbReference type="PROSITE" id="PS50977">
    <property type="entry name" value="HTH_TETR_2"/>
    <property type="match status" value="1"/>
</dbReference>
<dbReference type="PRINTS" id="PR00455">
    <property type="entry name" value="HTHTETR"/>
</dbReference>
<feature type="DNA-binding region" description="H-T-H motif" evidence="3">
    <location>
        <begin position="25"/>
        <end position="44"/>
    </location>
</feature>
<dbReference type="PANTHER" id="PTHR43479">
    <property type="entry name" value="ACREF/ENVCD OPERON REPRESSOR-RELATED"/>
    <property type="match status" value="1"/>
</dbReference>
<dbReference type="Pfam" id="PF00440">
    <property type="entry name" value="TetR_N"/>
    <property type="match status" value="1"/>
</dbReference>
<keyword evidence="2 3" id="KW-0238">DNA-binding</keyword>
<dbReference type="Gene3D" id="1.10.10.60">
    <property type="entry name" value="Homeodomain-like"/>
    <property type="match status" value="1"/>
</dbReference>
<evidence type="ECO:0000256" key="1">
    <source>
        <dbReference type="ARBA" id="ARBA00022491"/>
    </source>
</evidence>
<dbReference type="Pfam" id="PF17932">
    <property type="entry name" value="TetR_C_24"/>
    <property type="match status" value="1"/>
</dbReference>
<keyword evidence="6" id="KW-1185">Reference proteome</keyword>
<dbReference type="PANTHER" id="PTHR43479:SF11">
    <property type="entry name" value="ACREF_ENVCD OPERON REPRESSOR-RELATED"/>
    <property type="match status" value="1"/>
</dbReference>
<evidence type="ECO:0000313" key="5">
    <source>
        <dbReference type="EMBL" id="MFC4023037.1"/>
    </source>
</evidence>
<sequence length="210" mass="24651">MTDLRQKIIQSSLLLFEKHGFHGVSVNQIIKDVGTSKGGFYHHFTSKNELLFVIHDTFITYVLDKATDANKMYDSPIKRLQAIVKDFVNVFDRYKPHLSVFYQESIYLKPQYENLVKEKRHQFKQIIKQAINDGKKCGEFREDLQVEITTMAILGMVNWMYKWYQTSGTNTIEEVGDVFIDLIMHAVLQPEMIAINNYEEILLEKPFFSR</sequence>
<dbReference type="InterPro" id="IPR036271">
    <property type="entry name" value="Tet_transcr_reg_TetR-rel_C_sf"/>
</dbReference>
<feature type="domain" description="HTH tetR-type" evidence="4">
    <location>
        <begin position="2"/>
        <end position="62"/>
    </location>
</feature>
<name>A0ABV8GWN5_9BACI</name>
<keyword evidence="1" id="KW-0678">Repressor</keyword>
<dbReference type="InterPro" id="IPR041490">
    <property type="entry name" value="KstR2_TetR_C"/>
</dbReference>
<organism evidence="5 6">
    <name type="scientific">Oceanobacillus longus</name>
    <dbReference type="NCBI Taxonomy" id="930120"/>
    <lineage>
        <taxon>Bacteria</taxon>
        <taxon>Bacillati</taxon>
        <taxon>Bacillota</taxon>
        <taxon>Bacilli</taxon>
        <taxon>Bacillales</taxon>
        <taxon>Bacillaceae</taxon>
        <taxon>Oceanobacillus</taxon>
    </lineage>
</organism>
<evidence type="ECO:0000256" key="3">
    <source>
        <dbReference type="PROSITE-ProRule" id="PRU00335"/>
    </source>
</evidence>
<dbReference type="Gene3D" id="1.10.357.10">
    <property type="entry name" value="Tetracycline Repressor, domain 2"/>
    <property type="match status" value="1"/>
</dbReference>
<gene>
    <name evidence="5" type="ORF">ACFOUV_04305</name>
</gene>
<accession>A0ABV8GWN5</accession>
<protein>
    <submittedName>
        <fullName evidence="5">TetR/AcrR family transcriptional regulator</fullName>
    </submittedName>
</protein>
<dbReference type="Proteomes" id="UP001595772">
    <property type="component" value="Unassembled WGS sequence"/>
</dbReference>
<dbReference type="InterPro" id="IPR009057">
    <property type="entry name" value="Homeodomain-like_sf"/>
</dbReference>
<comment type="caution">
    <text evidence="5">The sequence shown here is derived from an EMBL/GenBank/DDBJ whole genome shotgun (WGS) entry which is preliminary data.</text>
</comment>
<dbReference type="SUPFAM" id="SSF46689">
    <property type="entry name" value="Homeodomain-like"/>
    <property type="match status" value="1"/>
</dbReference>
<dbReference type="EMBL" id="JBHSAO010000001">
    <property type="protein sequence ID" value="MFC4023037.1"/>
    <property type="molecule type" value="Genomic_DNA"/>
</dbReference>
<evidence type="ECO:0000313" key="6">
    <source>
        <dbReference type="Proteomes" id="UP001595772"/>
    </source>
</evidence>
<dbReference type="InterPro" id="IPR001647">
    <property type="entry name" value="HTH_TetR"/>
</dbReference>
<evidence type="ECO:0000259" key="4">
    <source>
        <dbReference type="PROSITE" id="PS50977"/>
    </source>
</evidence>
<reference evidence="6" key="1">
    <citation type="journal article" date="2019" name="Int. J. Syst. Evol. Microbiol.">
        <title>The Global Catalogue of Microorganisms (GCM) 10K type strain sequencing project: providing services to taxonomists for standard genome sequencing and annotation.</title>
        <authorList>
            <consortium name="The Broad Institute Genomics Platform"/>
            <consortium name="The Broad Institute Genome Sequencing Center for Infectious Disease"/>
            <person name="Wu L."/>
            <person name="Ma J."/>
        </authorList>
    </citation>
    <scope>NUCLEOTIDE SEQUENCE [LARGE SCALE GENOMIC DNA]</scope>
    <source>
        <strain evidence="6">IBRC-M 10703</strain>
    </source>
</reference>
<dbReference type="RefSeq" id="WP_379495757.1">
    <property type="nucleotide sequence ID" value="NZ_JBHSAO010000001.1"/>
</dbReference>
<dbReference type="InterPro" id="IPR050624">
    <property type="entry name" value="HTH-type_Tx_Regulator"/>
</dbReference>